<accession>A0A1H9PQT9</accession>
<dbReference type="AlphaFoldDB" id="A0A1H9PQT9"/>
<sequence>MFFEREACLCGRHDSDGREASRDEQARTAYRKGSKAEKALILDEVMTTTGMGRSTARRMLTGPPLPDPADQVDRRRLRPKTYSDDARTLLEHVWALMGMPCGKYLTVMLPLWLPLLQEAGDLDKPFATGESLIELEAMSPATIDRYLAPARRAMQLRGISTTPSPLLRNSIGLSKVGDAPPTTPGVIEADTVAHCGPTFAGEFARTVTMTHLVTGWTENASPTLTKREAPPHALTFQ</sequence>
<keyword evidence="3" id="KW-1185">Reference proteome</keyword>
<dbReference type="STRING" id="64702.SAMN05443377_101187"/>
<proteinExistence type="predicted"/>
<dbReference type="Proteomes" id="UP000198815">
    <property type="component" value="Unassembled WGS sequence"/>
</dbReference>
<organism evidence="2 3">
    <name type="scientific">Propionibacterium cyclohexanicum</name>
    <dbReference type="NCBI Taxonomy" id="64702"/>
    <lineage>
        <taxon>Bacteria</taxon>
        <taxon>Bacillati</taxon>
        <taxon>Actinomycetota</taxon>
        <taxon>Actinomycetes</taxon>
        <taxon>Propionibacteriales</taxon>
        <taxon>Propionibacteriaceae</taxon>
        <taxon>Propionibacterium</taxon>
    </lineage>
</organism>
<name>A0A1H9PQT9_9ACTN</name>
<evidence type="ECO:0000313" key="3">
    <source>
        <dbReference type="Proteomes" id="UP000198815"/>
    </source>
</evidence>
<dbReference type="EMBL" id="FOGZ01000001">
    <property type="protein sequence ID" value="SER50159.1"/>
    <property type="molecule type" value="Genomic_DNA"/>
</dbReference>
<protein>
    <submittedName>
        <fullName evidence="2">Uncharacterized protein</fullName>
    </submittedName>
</protein>
<gene>
    <name evidence="2" type="ORF">SAMN05443377_101187</name>
</gene>
<evidence type="ECO:0000256" key="1">
    <source>
        <dbReference type="SAM" id="MobiDB-lite"/>
    </source>
</evidence>
<evidence type="ECO:0000313" key="2">
    <source>
        <dbReference type="EMBL" id="SER50159.1"/>
    </source>
</evidence>
<feature type="region of interest" description="Disordered" evidence="1">
    <location>
        <begin position="52"/>
        <end position="78"/>
    </location>
</feature>
<reference evidence="2 3" key="1">
    <citation type="submission" date="2016-10" db="EMBL/GenBank/DDBJ databases">
        <authorList>
            <person name="de Groot N.N."/>
        </authorList>
    </citation>
    <scope>NUCLEOTIDE SEQUENCE [LARGE SCALE GENOMIC DNA]</scope>
    <source>
        <strain evidence="2 3">DSM 16859</strain>
    </source>
</reference>